<comment type="caution">
    <text evidence="6">The sequence shown here is derived from an EMBL/GenBank/DDBJ whole genome shotgun (WGS) entry which is preliminary data.</text>
</comment>
<feature type="compositionally biased region" description="Polar residues" evidence="4">
    <location>
        <begin position="26"/>
        <end position="38"/>
    </location>
</feature>
<keyword evidence="6" id="KW-0238">DNA-binding</keyword>
<dbReference type="GO" id="GO:0090575">
    <property type="term" value="C:RNA polymerase II transcription regulator complex"/>
    <property type="evidence" value="ECO:0007669"/>
    <property type="project" value="TreeGrafter"/>
</dbReference>
<dbReference type="Proteomes" id="UP001145021">
    <property type="component" value="Unassembled WGS sequence"/>
</dbReference>
<feature type="compositionally biased region" description="Polar residues" evidence="4">
    <location>
        <begin position="364"/>
        <end position="376"/>
    </location>
</feature>
<feature type="compositionally biased region" description="Polar residues" evidence="4">
    <location>
        <begin position="280"/>
        <end position="292"/>
    </location>
</feature>
<feature type="coiled-coil region" evidence="3">
    <location>
        <begin position="44"/>
        <end position="85"/>
    </location>
</feature>
<reference evidence="6" key="1">
    <citation type="submission" date="2022-07" db="EMBL/GenBank/DDBJ databases">
        <title>Phylogenomic reconstructions and comparative analyses of Kickxellomycotina fungi.</title>
        <authorList>
            <person name="Reynolds N.K."/>
            <person name="Stajich J.E."/>
            <person name="Barry K."/>
            <person name="Grigoriev I.V."/>
            <person name="Crous P."/>
            <person name="Smith M.E."/>
        </authorList>
    </citation>
    <scope>NUCLEOTIDE SEQUENCE</scope>
    <source>
        <strain evidence="6">NBRC 105413</strain>
    </source>
</reference>
<name>A0A9W7XEW1_9FUNG</name>
<dbReference type="GO" id="GO:0000976">
    <property type="term" value="F:transcription cis-regulatory region binding"/>
    <property type="evidence" value="ECO:0007669"/>
    <property type="project" value="InterPro"/>
</dbReference>
<dbReference type="GO" id="GO:0001228">
    <property type="term" value="F:DNA-binding transcription activator activity, RNA polymerase II-specific"/>
    <property type="evidence" value="ECO:0007669"/>
    <property type="project" value="TreeGrafter"/>
</dbReference>
<dbReference type="PANTHER" id="PTHR40621">
    <property type="entry name" value="TRANSCRIPTION FACTOR KAPC-RELATED"/>
    <property type="match status" value="1"/>
</dbReference>
<feature type="region of interest" description="Disordered" evidence="4">
    <location>
        <begin position="7"/>
        <end position="42"/>
    </location>
</feature>
<feature type="region of interest" description="Disordered" evidence="4">
    <location>
        <begin position="146"/>
        <end position="176"/>
    </location>
</feature>
<organism evidence="6 7">
    <name type="scientific">Coemansia asiatica</name>
    <dbReference type="NCBI Taxonomy" id="1052880"/>
    <lineage>
        <taxon>Eukaryota</taxon>
        <taxon>Fungi</taxon>
        <taxon>Fungi incertae sedis</taxon>
        <taxon>Zoopagomycota</taxon>
        <taxon>Kickxellomycotina</taxon>
        <taxon>Kickxellomycetes</taxon>
        <taxon>Kickxellales</taxon>
        <taxon>Kickxellaceae</taxon>
        <taxon>Coemansia</taxon>
    </lineage>
</organism>
<accession>A0A9W7XEW1</accession>
<dbReference type="InterPro" id="IPR004827">
    <property type="entry name" value="bZIP"/>
</dbReference>
<dbReference type="SMART" id="SM00338">
    <property type="entry name" value="BRLZ"/>
    <property type="match status" value="1"/>
</dbReference>
<feature type="compositionally biased region" description="Low complexity" evidence="4">
    <location>
        <begin position="293"/>
        <end position="313"/>
    </location>
</feature>
<evidence type="ECO:0000256" key="1">
    <source>
        <dbReference type="ARBA" id="ARBA00004123"/>
    </source>
</evidence>
<dbReference type="AlphaFoldDB" id="A0A9W7XEW1"/>
<dbReference type="EMBL" id="JANBOH010000611">
    <property type="protein sequence ID" value="KAJ1641819.1"/>
    <property type="molecule type" value="Genomic_DNA"/>
</dbReference>
<keyword evidence="3" id="KW-0175">Coiled coil</keyword>
<evidence type="ECO:0000259" key="5">
    <source>
        <dbReference type="PROSITE" id="PS50217"/>
    </source>
</evidence>
<sequence>KIILLDLSDDAQHGDKKRAGRKPITTEASSKRTAQNRAAQRAFRERKQQYLKGLEEKIQELIERQERTERENRQLRNCVDKLRKENVSLKSGSFTYEESPADFDMAINELFETHSSLPGVDLSSSFDLQQAAVNGADLTKPGAMDAISSQLKQQQQAQQQQQSQTSGDSPQSVPILYPNLDLTSATTGALASSLIQQQTSSSGTPPALVGQDTFLSTTSSNLANGFSNDILNGIQLLASNQNMSTGSFVDNLFSSPGTTSSSIVPVSPGAFSSEKHTPGLLSNTPFATTSALHTQSTQNSHSSSTNTSASASTPGDMFVPLNNVGMAQNNAAAGFLNVDAFKPQNGSDFINFASLLQQQQQKQSESPMNSQSVHTPSLSELLSLSPGQYADSLINFVPSSTVAAAASSTVASSGINDNNNNNNNSGGVGVINPALMQTNAAAYQTPFTTTSAAAATVSMAGSNADQFMANTGRSASPVLPPALMAYRNPDPMLAAEDGDQLEKLLLNSMYTLKPATSTSSSSAFDSLVADLTNGSSSMDTSSILTSAPLASSPIKDDVSSKIIDLTATRQQQQATTDARPSSSSNGPQCTCRSCEDSPCAPCPKHGSPADISEELRDMAPQVLEYVCSETNVLADDELNDLCHLMYKHAKCSEVQKRVEMVRSKLKLESDQELIKAKREIVQQLGLK</sequence>
<evidence type="ECO:0000256" key="3">
    <source>
        <dbReference type="SAM" id="Coils"/>
    </source>
</evidence>
<feature type="region of interest" description="Disordered" evidence="4">
    <location>
        <begin position="357"/>
        <end position="377"/>
    </location>
</feature>
<gene>
    <name evidence="6" type="primary">YAP1</name>
    <name evidence="6" type="ORF">LPJ64_006261</name>
</gene>
<dbReference type="Pfam" id="PF00170">
    <property type="entry name" value="bZIP_1"/>
    <property type="match status" value="1"/>
</dbReference>
<feature type="non-terminal residue" evidence="6">
    <location>
        <position position="1"/>
    </location>
</feature>
<protein>
    <submittedName>
        <fullName evidence="6">DNA-binding transcription factor yap1</fullName>
    </submittedName>
</protein>
<feature type="region of interest" description="Disordered" evidence="4">
    <location>
        <begin position="265"/>
        <end position="314"/>
    </location>
</feature>
<evidence type="ECO:0000313" key="7">
    <source>
        <dbReference type="Proteomes" id="UP001145021"/>
    </source>
</evidence>
<comment type="subcellular location">
    <subcellularLocation>
        <location evidence="1">Nucleus</location>
    </subcellularLocation>
</comment>
<dbReference type="CDD" id="cd14688">
    <property type="entry name" value="bZIP_YAP"/>
    <property type="match status" value="1"/>
</dbReference>
<feature type="compositionally biased region" description="Low complexity" evidence="4">
    <location>
        <begin position="148"/>
        <end position="172"/>
    </location>
</feature>
<dbReference type="PROSITE" id="PS50217">
    <property type="entry name" value="BZIP"/>
    <property type="match status" value="1"/>
</dbReference>
<proteinExistence type="predicted"/>
<feature type="domain" description="BZIP" evidence="5">
    <location>
        <begin position="26"/>
        <end position="89"/>
    </location>
</feature>
<evidence type="ECO:0000256" key="2">
    <source>
        <dbReference type="ARBA" id="ARBA00023242"/>
    </source>
</evidence>
<evidence type="ECO:0000313" key="6">
    <source>
        <dbReference type="EMBL" id="KAJ1641819.1"/>
    </source>
</evidence>
<dbReference type="InterPro" id="IPR050936">
    <property type="entry name" value="AP-1-like"/>
</dbReference>
<dbReference type="SUPFAM" id="SSF57959">
    <property type="entry name" value="Leucine zipper domain"/>
    <property type="match status" value="1"/>
</dbReference>
<keyword evidence="7" id="KW-1185">Reference proteome</keyword>
<evidence type="ECO:0000256" key="4">
    <source>
        <dbReference type="SAM" id="MobiDB-lite"/>
    </source>
</evidence>
<dbReference type="PROSITE" id="PS00036">
    <property type="entry name" value="BZIP_BASIC"/>
    <property type="match status" value="1"/>
</dbReference>
<dbReference type="PANTHER" id="PTHR40621:SF6">
    <property type="entry name" value="AP-1-LIKE TRANSCRIPTION FACTOR YAP1-RELATED"/>
    <property type="match status" value="1"/>
</dbReference>
<dbReference type="InterPro" id="IPR046347">
    <property type="entry name" value="bZIP_sf"/>
</dbReference>
<dbReference type="Gene3D" id="1.20.5.170">
    <property type="match status" value="1"/>
</dbReference>
<keyword evidence="2" id="KW-0539">Nucleus</keyword>